<keyword evidence="5" id="KW-1185">Reference proteome</keyword>
<gene>
    <name evidence="4" type="ORF">Rhow_006089</name>
</gene>
<organism evidence="4 5">
    <name type="scientific">Rhodococcus wratislaviensis</name>
    <name type="common">Tsukamurella wratislaviensis</name>
    <dbReference type="NCBI Taxonomy" id="44752"/>
    <lineage>
        <taxon>Bacteria</taxon>
        <taxon>Bacillati</taxon>
        <taxon>Actinomycetota</taxon>
        <taxon>Actinomycetes</taxon>
        <taxon>Mycobacteriales</taxon>
        <taxon>Nocardiaceae</taxon>
        <taxon>Rhodococcus</taxon>
    </lineage>
</organism>
<evidence type="ECO:0000256" key="1">
    <source>
        <dbReference type="ARBA" id="ARBA00006174"/>
    </source>
</evidence>
<dbReference type="Gene3D" id="3.30.1330.120">
    <property type="entry name" value="2-methylcitrate dehydratase PrpD"/>
    <property type="match status" value="1"/>
</dbReference>
<dbReference type="RefSeq" id="WP_124394136.1">
    <property type="nucleotide sequence ID" value="NZ_BHYM01000050.1"/>
</dbReference>
<dbReference type="AlphaFoldDB" id="A0A402CEW8"/>
<dbReference type="InterPro" id="IPR036148">
    <property type="entry name" value="MmgE/PrpD_sf"/>
</dbReference>
<feature type="domain" description="MmgE/PrpD C-terminal" evidence="3">
    <location>
        <begin position="268"/>
        <end position="420"/>
    </location>
</feature>
<evidence type="ECO:0000259" key="2">
    <source>
        <dbReference type="Pfam" id="PF03972"/>
    </source>
</evidence>
<dbReference type="InterPro" id="IPR005656">
    <property type="entry name" value="MmgE_PrpD"/>
</dbReference>
<dbReference type="InterPro" id="IPR042188">
    <property type="entry name" value="MmgE/PrpD_sf_2"/>
</dbReference>
<name>A0A402CEW8_RHOWR</name>
<dbReference type="EMBL" id="BHYM01000050">
    <property type="protein sequence ID" value="GCE42150.1"/>
    <property type="molecule type" value="Genomic_DNA"/>
</dbReference>
<dbReference type="InterPro" id="IPR042183">
    <property type="entry name" value="MmgE/PrpD_sf_1"/>
</dbReference>
<accession>A0A402CEW8</accession>
<dbReference type="OrthoDB" id="9797528at2"/>
<dbReference type="PANTHER" id="PTHR16943">
    <property type="entry name" value="2-METHYLCITRATE DEHYDRATASE-RELATED"/>
    <property type="match status" value="1"/>
</dbReference>
<comment type="caution">
    <text evidence="4">The sequence shown here is derived from an EMBL/GenBank/DDBJ whole genome shotgun (WGS) entry which is preliminary data.</text>
</comment>
<dbReference type="Proteomes" id="UP000287519">
    <property type="component" value="Unassembled WGS sequence"/>
</dbReference>
<dbReference type="GO" id="GO:0016829">
    <property type="term" value="F:lyase activity"/>
    <property type="evidence" value="ECO:0007669"/>
    <property type="project" value="InterPro"/>
</dbReference>
<dbReference type="Gene3D" id="1.10.4100.10">
    <property type="entry name" value="2-methylcitrate dehydratase PrpD"/>
    <property type="match status" value="1"/>
</dbReference>
<proteinExistence type="inferred from homology"/>
<evidence type="ECO:0000313" key="5">
    <source>
        <dbReference type="Proteomes" id="UP000287519"/>
    </source>
</evidence>
<evidence type="ECO:0000259" key="3">
    <source>
        <dbReference type="Pfam" id="PF19305"/>
    </source>
</evidence>
<dbReference type="InterPro" id="IPR045336">
    <property type="entry name" value="MmgE_PrpD_N"/>
</dbReference>
<dbReference type="Pfam" id="PF19305">
    <property type="entry name" value="MmgE_PrpD_C"/>
    <property type="match status" value="1"/>
</dbReference>
<dbReference type="PANTHER" id="PTHR16943:SF8">
    <property type="entry name" value="2-METHYLCITRATE DEHYDRATASE"/>
    <property type="match status" value="1"/>
</dbReference>
<sequence>MTIARDFVEWAWTLDQSTIPTGILDRTALHILDGLGTALAASRMNAAPFAVPTAASMGHADESSVIGSCRRFGAAGAALANGILIHSLDFDDTHPAGLVHATAVTLPAALAVAEREYASGADLLRAVLVGDELLGRISSAAPHGFHARGFHASSVCGVFASSLIASLLSGSSKDQAVNALGIAASQASGSMEFLATGVSTKQIHPGWASMAGVMSSALAVHGGSGPDTVFEGERGLYRLFSAVPADLAGITAGLGDSWQIADIEVKPYPACHLMHRNLDIAAQLHARLNPAEIDFVVVGVPPESIPIVAEPSHTKVAPRSAYEAKFSVQWSVAAMLLDGHIDVDSYRSDRISRPDIVELSSRVRINPVAGDGPAALQPGDVTIGLADGTLVRLRSDDPGSAETALSMHDMVIAKFRANVGAPEETTDALVSAVMGLTQASDLRALRAALTDVAEHWELVPVPPVTEYQS</sequence>
<protein>
    <submittedName>
        <fullName evidence="4">MmgE/PrpD family protein, putative</fullName>
    </submittedName>
</protein>
<evidence type="ECO:0000313" key="4">
    <source>
        <dbReference type="EMBL" id="GCE42150.1"/>
    </source>
</evidence>
<dbReference type="Pfam" id="PF03972">
    <property type="entry name" value="MmgE_PrpD_N"/>
    <property type="match status" value="1"/>
</dbReference>
<feature type="domain" description="MmgE/PrpD N-terminal" evidence="2">
    <location>
        <begin position="6"/>
        <end position="242"/>
    </location>
</feature>
<comment type="similarity">
    <text evidence="1">Belongs to the PrpD family.</text>
</comment>
<dbReference type="SUPFAM" id="SSF103378">
    <property type="entry name" value="2-methylcitrate dehydratase PrpD"/>
    <property type="match status" value="1"/>
</dbReference>
<dbReference type="InterPro" id="IPR045337">
    <property type="entry name" value="MmgE_PrpD_C"/>
</dbReference>
<reference evidence="4 5" key="1">
    <citation type="submission" date="2018-11" db="EMBL/GenBank/DDBJ databases">
        <title>Microbial catabolism of amino acid.</title>
        <authorList>
            <person name="Hibi M."/>
            <person name="Ogawa J."/>
        </authorList>
    </citation>
    <scope>NUCLEOTIDE SEQUENCE [LARGE SCALE GENOMIC DNA]</scope>
    <source>
        <strain evidence="4 5">C31-06</strain>
    </source>
</reference>